<feature type="binding site" evidence="12">
    <location>
        <position position="235"/>
    </location>
    <ligand>
        <name>Zn(2+)</name>
        <dbReference type="ChEBI" id="CHEBI:29105"/>
        <note>ligand shared between dimeric partners</note>
    </ligand>
</feature>
<feature type="domain" description="Phosphoribosyl-AMP cyclohydrolase" evidence="14">
    <location>
        <begin position="170"/>
        <end position="244"/>
    </location>
</feature>
<comment type="similarity">
    <text evidence="12">Belongs to the PRA-CH family.</text>
</comment>
<comment type="pathway">
    <text evidence="4">Amino-acid biosynthesis; L-histidine biosynthesis; L-histidine from 5-phospho-alpha-D-ribose 1-diphosphate: step 2/9.</text>
</comment>
<organism evidence="15 16">
    <name type="scientific">Burkholderia thailandensis (strain ATCC 700388 / DSM 13276 / CCUG 48851 / CIP 106301 / E264)</name>
    <dbReference type="NCBI Taxonomy" id="271848"/>
    <lineage>
        <taxon>Bacteria</taxon>
        <taxon>Pseudomonadati</taxon>
        <taxon>Pseudomonadota</taxon>
        <taxon>Betaproteobacteria</taxon>
        <taxon>Burkholderiales</taxon>
        <taxon>Burkholderiaceae</taxon>
        <taxon>Burkholderia</taxon>
        <taxon>pseudomallei group</taxon>
    </lineage>
</organism>
<keyword evidence="12" id="KW-0479">Metal-binding</keyword>
<name>Q2SUA9_BURTA</name>
<dbReference type="NCBIfam" id="NF000768">
    <property type="entry name" value="PRK00051.1"/>
    <property type="match status" value="1"/>
</dbReference>
<dbReference type="GO" id="GO:0004635">
    <property type="term" value="F:phosphoribosyl-AMP cyclohydrolase activity"/>
    <property type="evidence" value="ECO:0007669"/>
    <property type="project" value="UniProtKB-UniRule"/>
</dbReference>
<comment type="subcellular location">
    <subcellularLocation>
        <location evidence="12">Cytoplasm</location>
    </subcellularLocation>
</comment>
<evidence type="ECO:0000256" key="2">
    <source>
        <dbReference type="ARBA" id="ARBA00001460"/>
    </source>
</evidence>
<proteinExistence type="inferred from homology"/>
<evidence type="ECO:0000256" key="3">
    <source>
        <dbReference type="ARBA" id="ARBA00005169"/>
    </source>
</evidence>
<keyword evidence="16" id="KW-1185">Reference proteome</keyword>
<comment type="pathway">
    <text evidence="3 12">Amino-acid biosynthesis; L-histidine biosynthesis; L-histidine from 5-phospho-alpha-D-ribose 1-diphosphate: step 3/9.</text>
</comment>
<dbReference type="UniPathway" id="UPA00031">
    <property type="reaction ID" value="UER00008"/>
</dbReference>
<evidence type="ECO:0000256" key="11">
    <source>
        <dbReference type="ARBA" id="ARBA00023102"/>
    </source>
</evidence>
<dbReference type="HOGENOM" id="CLU_1025567_0_0_4"/>
<dbReference type="AlphaFoldDB" id="Q2SUA9"/>
<evidence type="ECO:0000256" key="7">
    <source>
        <dbReference type="ARBA" id="ARBA00022490"/>
    </source>
</evidence>
<sequence>MHRRRDRREARVGRRRAAALGGLHARRPQGHGPRRGRMGAQDGRIRCGRDPADEHGPRRHEGGLRSRAHARGIGRGARARDRVGRGRLARASRGGHHRGPRRRRARREHFPLRRAHGRRGEALHGRARHCSEVVMNEAAKPGGWLDKVRWDANGLVPVIAQDAATNDVLMFAWMNRDALARTIELKRAVYYSRSRQRLWFKGEESGHVQHVHEVRLDCDEDVVLLKVEQVEGIACHTGRRSCFFQKFEGTVDDGEWVAVDPVLKDPEHIYK</sequence>
<accession>Q2SUA9</accession>
<evidence type="ECO:0000313" key="16">
    <source>
        <dbReference type="Proteomes" id="UP000001930"/>
    </source>
</evidence>
<comment type="subunit">
    <text evidence="12">Homodimer.</text>
</comment>
<dbReference type="HAMAP" id="MF_01021">
    <property type="entry name" value="HisI"/>
    <property type="match status" value="1"/>
</dbReference>
<comment type="cofactor">
    <cofactor evidence="12">
        <name>Mg(2+)</name>
        <dbReference type="ChEBI" id="CHEBI:18420"/>
    </cofactor>
    <text evidence="12">Binds 1 Mg(2+) ion per subunit.</text>
</comment>
<dbReference type="InterPro" id="IPR026660">
    <property type="entry name" value="PRA-CH"/>
</dbReference>
<evidence type="ECO:0000256" key="1">
    <source>
        <dbReference type="ARBA" id="ARBA00000024"/>
    </source>
</evidence>
<dbReference type="GO" id="GO:0000105">
    <property type="term" value="P:L-histidine biosynthetic process"/>
    <property type="evidence" value="ECO:0007669"/>
    <property type="project" value="UniProtKB-UniRule"/>
</dbReference>
<dbReference type="GO" id="GO:0004636">
    <property type="term" value="F:phosphoribosyl-ATP diphosphatase activity"/>
    <property type="evidence" value="ECO:0007669"/>
    <property type="project" value="UniProtKB-EC"/>
</dbReference>
<keyword evidence="9 12" id="KW-0378">Hydrolase</keyword>
<feature type="compositionally biased region" description="Basic residues" evidence="13">
    <location>
        <begin position="85"/>
        <end position="107"/>
    </location>
</feature>
<evidence type="ECO:0000256" key="9">
    <source>
        <dbReference type="ARBA" id="ARBA00022801"/>
    </source>
</evidence>
<dbReference type="InterPro" id="IPR038019">
    <property type="entry name" value="PRib_AMP_CycHydrolase_sf"/>
</dbReference>
<feature type="binding site" evidence="12">
    <location>
        <position position="219"/>
    </location>
    <ligand>
        <name>Mg(2+)</name>
        <dbReference type="ChEBI" id="CHEBI:18420"/>
    </ligand>
</feature>
<evidence type="ECO:0000256" key="10">
    <source>
        <dbReference type="ARBA" id="ARBA00022833"/>
    </source>
</evidence>
<dbReference type="EC" id="3.5.4.19" evidence="12"/>
<dbReference type="Pfam" id="PF01502">
    <property type="entry name" value="PRA-CH"/>
    <property type="match status" value="1"/>
</dbReference>
<feature type="binding site" evidence="12">
    <location>
        <position position="242"/>
    </location>
    <ligand>
        <name>Zn(2+)</name>
        <dbReference type="ChEBI" id="CHEBI:29105"/>
        <note>ligand shared between dimeric partners</note>
    </ligand>
</feature>
<dbReference type="Proteomes" id="UP000001930">
    <property type="component" value="Chromosome I"/>
</dbReference>
<comment type="similarity">
    <text evidence="5">In the C-terminal section; belongs to the PRA-PH family.</text>
</comment>
<dbReference type="Gene3D" id="3.10.20.810">
    <property type="entry name" value="Phosphoribosyl-AMP cyclohydrolase"/>
    <property type="match status" value="1"/>
</dbReference>
<gene>
    <name evidence="12" type="primary">hisI</name>
    <name evidence="15" type="ordered locus">BTH_I2986</name>
</gene>
<feature type="region of interest" description="Disordered" evidence="13">
    <location>
        <begin position="1"/>
        <end position="107"/>
    </location>
</feature>
<comment type="function">
    <text evidence="12">Catalyzes the hydrolysis of the adenine ring of phosphoribosyl-AMP.</text>
</comment>
<dbReference type="GO" id="GO:0008270">
    <property type="term" value="F:zinc ion binding"/>
    <property type="evidence" value="ECO:0007669"/>
    <property type="project" value="UniProtKB-UniRule"/>
</dbReference>
<feature type="binding site" evidence="12">
    <location>
        <position position="218"/>
    </location>
    <ligand>
        <name>Zn(2+)</name>
        <dbReference type="ChEBI" id="CHEBI:29105"/>
        <note>ligand shared between dimeric partners</note>
    </ligand>
</feature>
<feature type="binding site" evidence="12">
    <location>
        <position position="217"/>
    </location>
    <ligand>
        <name>Mg(2+)</name>
        <dbReference type="ChEBI" id="CHEBI:18420"/>
    </ligand>
</feature>
<evidence type="ECO:0000256" key="8">
    <source>
        <dbReference type="ARBA" id="ARBA00022605"/>
    </source>
</evidence>
<comment type="catalytic activity">
    <reaction evidence="1 12">
        <text>1-(5-phospho-beta-D-ribosyl)-5'-AMP + H2O = 1-(5-phospho-beta-D-ribosyl)-5-[(5-phospho-beta-D-ribosylamino)methylideneamino]imidazole-4-carboxamide</text>
        <dbReference type="Rhea" id="RHEA:20049"/>
        <dbReference type="ChEBI" id="CHEBI:15377"/>
        <dbReference type="ChEBI" id="CHEBI:58435"/>
        <dbReference type="ChEBI" id="CHEBI:59457"/>
        <dbReference type="EC" id="3.5.4.19"/>
    </reaction>
</comment>
<dbReference type="InterPro" id="IPR002496">
    <property type="entry name" value="PRib_AMP_CycHydrolase_dom"/>
</dbReference>
<evidence type="ECO:0000313" key="15">
    <source>
        <dbReference type="EMBL" id="ABC37336.1"/>
    </source>
</evidence>
<dbReference type="KEGG" id="bte:BTH_I2986"/>
<evidence type="ECO:0000256" key="4">
    <source>
        <dbReference type="ARBA" id="ARBA00005204"/>
    </source>
</evidence>
<evidence type="ECO:0000256" key="12">
    <source>
        <dbReference type="HAMAP-Rule" id="MF_01021"/>
    </source>
</evidence>
<keyword evidence="8 12" id="KW-0028">Amino-acid biosynthesis</keyword>
<comment type="cofactor">
    <cofactor evidence="12">
        <name>Zn(2+)</name>
        <dbReference type="ChEBI" id="CHEBI:29105"/>
    </cofactor>
    <text evidence="12">Binds 1 zinc ion per subunit.</text>
</comment>
<dbReference type="SUPFAM" id="SSF141734">
    <property type="entry name" value="HisI-like"/>
    <property type="match status" value="1"/>
</dbReference>
<dbReference type="FunFam" id="3.10.20.810:FF:000001">
    <property type="entry name" value="Histidine biosynthesis bifunctional protein HisIE"/>
    <property type="match status" value="1"/>
</dbReference>
<keyword evidence="12" id="KW-0460">Magnesium</keyword>
<keyword evidence="10 12" id="KW-0862">Zinc</keyword>
<protein>
    <recommendedName>
        <fullName evidence="12">Phosphoribosyl-AMP cyclohydrolase</fullName>
        <shortName evidence="12">PRA-CH</shortName>
        <ecNumber evidence="12">3.5.4.19</ecNumber>
    </recommendedName>
</protein>
<feature type="binding site" evidence="12">
    <location>
        <position position="221"/>
    </location>
    <ligand>
        <name>Mg(2+)</name>
        <dbReference type="ChEBI" id="CHEBI:18420"/>
    </ligand>
</feature>
<evidence type="ECO:0000256" key="5">
    <source>
        <dbReference type="ARBA" id="ARBA00007731"/>
    </source>
</evidence>
<keyword evidence="7 12" id="KW-0963">Cytoplasm</keyword>
<comment type="similarity">
    <text evidence="6">In the N-terminal section; belongs to the PRA-CH family.</text>
</comment>
<dbReference type="GO" id="GO:0005737">
    <property type="term" value="C:cytoplasm"/>
    <property type="evidence" value="ECO:0007669"/>
    <property type="project" value="UniProtKB-SubCell"/>
</dbReference>
<feature type="compositionally biased region" description="Basic and acidic residues" evidence="13">
    <location>
        <begin position="43"/>
        <end position="64"/>
    </location>
</feature>
<comment type="catalytic activity">
    <reaction evidence="2">
        <text>1-(5-phospho-beta-D-ribosyl)-ATP + H2O = 1-(5-phospho-beta-D-ribosyl)-5'-AMP + diphosphate + H(+)</text>
        <dbReference type="Rhea" id="RHEA:22828"/>
        <dbReference type="ChEBI" id="CHEBI:15377"/>
        <dbReference type="ChEBI" id="CHEBI:15378"/>
        <dbReference type="ChEBI" id="CHEBI:33019"/>
        <dbReference type="ChEBI" id="CHEBI:59457"/>
        <dbReference type="ChEBI" id="CHEBI:73183"/>
        <dbReference type="EC" id="3.6.1.31"/>
    </reaction>
</comment>
<evidence type="ECO:0000256" key="6">
    <source>
        <dbReference type="ARBA" id="ARBA00008299"/>
    </source>
</evidence>
<dbReference type="GO" id="GO:0000287">
    <property type="term" value="F:magnesium ion binding"/>
    <property type="evidence" value="ECO:0007669"/>
    <property type="project" value="UniProtKB-UniRule"/>
</dbReference>
<dbReference type="PANTHER" id="PTHR42945:SF1">
    <property type="entry name" value="HISTIDINE BIOSYNTHESIS BIFUNCTIONAL PROTEIN HIS7"/>
    <property type="match status" value="1"/>
</dbReference>
<reference evidence="15 16" key="1">
    <citation type="journal article" date="2005" name="BMC Genomics">
        <title>Bacterial genome adaptation to niches: divergence of the potential virulence genes in three Burkholderia species of different survival strategies.</title>
        <authorList>
            <person name="Kim H.S."/>
            <person name="Schell M.A."/>
            <person name="Yu Y."/>
            <person name="Ulrich R.L."/>
            <person name="Sarria S.H."/>
            <person name="Nierman W.C."/>
            <person name="DeShazer D."/>
        </authorList>
    </citation>
    <scope>NUCLEOTIDE SEQUENCE [LARGE SCALE GENOMIC DNA]</scope>
    <source>
        <strain evidence="16">ATCC 700388 / DSM 13276 / CCUG 48851 / CIP 106301 / E264</strain>
    </source>
</reference>
<keyword evidence="11 12" id="KW-0368">Histidine biosynthesis</keyword>
<dbReference type="PANTHER" id="PTHR42945">
    <property type="entry name" value="HISTIDINE BIOSYNTHESIS BIFUNCTIONAL PROTEIN"/>
    <property type="match status" value="1"/>
</dbReference>
<dbReference type="EMBL" id="CP000086">
    <property type="protein sequence ID" value="ABC37336.1"/>
    <property type="molecule type" value="Genomic_DNA"/>
</dbReference>
<evidence type="ECO:0000259" key="14">
    <source>
        <dbReference type="Pfam" id="PF01502"/>
    </source>
</evidence>
<feature type="compositionally biased region" description="Basic residues" evidence="13">
    <location>
        <begin position="24"/>
        <end position="37"/>
    </location>
</feature>
<evidence type="ECO:0000256" key="13">
    <source>
        <dbReference type="SAM" id="MobiDB-lite"/>
    </source>
</evidence>